<reference evidence="1 2" key="1">
    <citation type="submission" date="2023-01" db="EMBL/GenBank/DDBJ databases">
        <title>Analysis of 21 Apiospora genomes using comparative genomics revels a genus with tremendous synthesis potential of carbohydrate active enzymes and secondary metabolites.</title>
        <authorList>
            <person name="Sorensen T."/>
        </authorList>
    </citation>
    <scope>NUCLEOTIDE SEQUENCE [LARGE SCALE GENOMIC DNA]</scope>
    <source>
        <strain evidence="1 2">CBS 114990</strain>
    </source>
</reference>
<proteinExistence type="predicted"/>
<gene>
    <name evidence="1" type="ORF">PG997_005431</name>
</gene>
<dbReference type="EMBL" id="JAQQWN010000004">
    <property type="protein sequence ID" value="KAK8090470.1"/>
    <property type="molecule type" value="Genomic_DNA"/>
</dbReference>
<dbReference type="GeneID" id="92042806"/>
<dbReference type="RefSeq" id="XP_066673364.1">
    <property type="nucleotide sequence ID" value="XM_066809746.1"/>
</dbReference>
<protein>
    <submittedName>
        <fullName evidence="1">Uncharacterized protein</fullName>
    </submittedName>
</protein>
<organism evidence="1 2">
    <name type="scientific">Apiospora hydei</name>
    <dbReference type="NCBI Taxonomy" id="1337664"/>
    <lineage>
        <taxon>Eukaryota</taxon>
        <taxon>Fungi</taxon>
        <taxon>Dikarya</taxon>
        <taxon>Ascomycota</taxon>
        <taxon>Pezizomycotina</taxon>
        <taxon>Sordariomycetes</taxon>
        <taxon>Xylariomycetidae</taxon>
        <taxon>Amphisphaeriales</taxon>
        <taxon>Apiosporaceae</taxon>
        <taxon>Apiospora</taxon>
    </lineage>
</organism>
<sequence>MTTIVPGADGICVAAQMFLDRVAERIGDFSDTLGIDVFPVKQSEGDFLQYTVYICRNYNGPTNWLRFGDGPPTLV</sequence>
<comment type="caution">
    <text evidence="1">The sequence shown here is derived from an EMBL/GenBank/DDBJ whole genome shotgun (WGS) entry which is preliminary data.</text>
</comment>
<name>A0ABR1X4X9_9PEZI</name>
<evidence type="ECO:0000313" key="1">
    <source>
        <dbReference type="EMBL" id="KAK8090470.1"/>
    </source>
</evidence>
<accession>A0ABR1X4X9</accession>
<evidence type="ECO:0000313" key="2">
    <source>
        <dbReference type="Proteomes" id="UP001433268"/>
    </source>
</evidence>
<keyword evidence="2" id="KW-1185">Reference proteome</keyword>
<dbReference type="Proteomes" id="UP001433268">
    <property type="component" value="Unassembled WGS sequence"/>
</dbReference>